<name>A0ABT9XZJ8_9BACI</name>
<keyword evidence="1" id="KW-0812">Transmembrane</keyword>
<comment type="caution">
    <text evidence="2">The sequence shown here is derived from an EMBL/GenBank/DDBJ whole genome shotgun (WGS) entry which is preliminary data.</text>
</comment>
<reference evidence="2 3" key="1">
    <citation type="submission" date="2023-07" db="EMBL/GenBank/DDBJ databases">
        <title>Genomic Encyclopedia of Type Strains, Phase IV (KMG-IV): sequencing the most valuable type-strain genomes for metagenomic binning, comparative biology and taxonomic classification.</title>
        <authorList>
            <person name="Goeker M."/>
        </authorList>
    </citation>
    <scope>NUCLEOTIDE SEQUENCE [LARGE SCALE GENOMIC DNA]</scope>
    <source>
        <strain evidence="2 3">DSM 27594</strain>
    </source>
</reference>
<evidence type="ECO:0000313" key="2">
    <source>
        <dbReference type="EMBL" id="MDQ0200352.1"/>
    </source>
</evidence>
<feature type="transmembrane region" description="Helical" evidence="1">
    <location>
        <begin position="6"/>
        <end position="27"/>
    </location>
</feature>
<gene>
    <name evidence="2" type="ORF">J2S10_003541</name>
</gene>
<dbReference type="RefSeq" id="WP_307410123.1">
    <property type="nucleotide sequence ID" value="NZ_JAUSTW010000006.1"/>
</dbReference>
<dbReference type="EMBL" id="JAUSTW010000006">
    <property type="protein sequence ID" value="MDQ0200352.1"/>
    <property type="molecule type" value="Genomic_DNA"/>
</dbReference>
<proteinExistence type="predicted"/>
<dbReference type="Proteomes" id="UP001224122">
    <property type="component" value="Unassembled WGS sequence"/>
</dbReference>
<evidence type="ECO:0000256" key="1">
    <source>
        <dbReference type="SAM" id="Phobius"/>
    </source>
</evidence>
<accession>A0ABT9XZJ8</accession>
<keyword evidence="3" id="KW-1185">Reference proteome</keyword>
<keyword evidence="1" id="KW-1133">Transmembrane helix</keyword>
<organism evidence="2 3">
    <name type="scientific">Neobacillus ginsengisoli</name>
    <dbReference type="NCBI Taxonomy" id="904295"/>
    <lineage>
        <taxon>Bacteria</taxon>
        <taxon>Bacillati</taxon>
        <taxon>Bacillota</taxon>
        <taxon>Bacilli</taxon>
        <taxon>Bacillales</taxon>
        <taxon>Bacillaceae</taxon>
        <taxon>Neobacillus</taxon>
    </lineage>
</organism>
<protein>
    <submittedName>
        <fullName evidence="2">Membrane protein</fullName>
    </submittedName>
</protein>
<evidence type="ECO:0000313" key="3">
    <source>
        <dbReference type="Proteomes" id="UP001224122"/>
    </source>
</evidence>
<keyword evidence="1" id="KW-0472">Membrane</keyword>
<sequence>MWAHHGYPWFGFLFFILVIGFIIFRVVTFRKYGGRRCGSFDEAEAILRKRLAGGEINEEEYQKLKEALKK</sequence>